<dbReference type="OrthoDB" id="4417174at2"/>
<organism evidence="12 13">
    <name type="scientific">Chitinimonas arctica</name>
    <dbReference type="NCBI Taxonomy" id="2594795"/>
    <lineage>
        <taxon>Bacteria</taxon>
        <taxon>Pseudomonadati</taxon>
        <taxon>Pseudomonadota</taxon>
        <taxon>Betaproteobacteria</taxon>
        <taxon>Neisseriales</taxon>
        <taxon>Chitinibacteraceae</taxon>
        <taxon>Chitinimonas</taxon>
    </lineage>
</organism>
<dbReference type="PANTHER" id="PTHR15749:SF4">
    <property type="entry name" value="FANCONI-ASSOCIATED NUCLEASE 1"/>
    <property type="match status" value="1"/>
</dbReference>
<evidence type="ECO:0000256" key="3">
    <source>
        <dbReference type="ARBA" id="ARBA00001946"/>
    </source>
</evidence>
<dbReference type="GO" id="GO:0003676">
    <property type="term" value="F:nucleic acid binding"/>
    <property type="evidence" value="ECO:0007669"/>
    <property type="project" value="InterPro"/>
</dbReference>
<evidence type="ECO:0000256" key="4">
    <source>
        <dbReference type="ARBA" id="ARBA00005533"/>
    </source>
</evidence>
<dbReference type="InterPro" id="IPR033315">
    <property type="entry name" value="Fan1-like"/>
</dbReference>
<dbReference type="Gene3D" id="3.40.1350.10">
    <property type="match status" value="1"/>
</dbReference>
<keyword evidence="7" id="KW-0479">Metal-binding</keyword>
<comment type="cofactor">
    <cofactor evidence="3">
        <name>Mg(2+)</name>
        <dbReference type="ChEBI" id="CHEBI:18420"/>
    </cofactor>
</comment>
<keyword evidence="6" id="KW-0540">Nuclease</keyword>
<dbReference type="Pfam" id="PF18081">
    <property type="entry name" value="FANC_SAP"/>
    <property type="match status" value="1"/>
</dbReference>
<accession>A0A516SHQ1</accession>
<feature type="domain" description="VRR-NUC" evidence="11">
    <location>
        <begin position="425"/>
        <end position="539"/>
    </location>
</feature>
<evidence type="ECO:0000256" key="7">
    <source>
        <dbReference type="ARBA" id="ARBA00022723"/>
    </source>
</evidence>
<protein>
    <recommendedName>
        <fullName evidence="5">phosphodiesterase I</fullName>
        <ecNumber evidence="5">3.1.4.1</ecNumber>
    </recommendedName>
</protein>
<evidence type="ECO:0000256" key="2">
    <source>
        <dbReference type="ARBA" id="ARBA00001936"/>
    </source>
</evidence>
<comment type="catalytic activity">
    <reaction evidence="1">
        <text>Hydrolytically removes 5'-nucleotides successively from the 3'-hydroxy termini of 3'-hydroxy-terminated oligonucleotides.</text>
        <dbReference type="EC" id="3.1.4.1"/>
    </reaction>
</comment>
<dbReference type="InterPro" id="IPR040603">
    <property type="entry name" value="FAN1_SAP_bact"/>
</dbReference>
<comment type="similarity">
    <text evidence="4">Belongs to the FAN1 family.</text>
</comment>
<keyword evidence="13" id="KW-1185">Reference proteome</keyword>
<dbReference type="Pfam" id="PF08774">
    <property type="entry name" value="VRR_NUC"/>
    <property type="match status" value="1"/>
</dbReference>
<dbReference type="InterPro" id="IPR011856">
    <property type="entry name" value="tRNA_endonuc-like_dom_sf"/>
</dbReference>
<dbReference type="GO" id="GO:0036297">
    <property type="term" value="P:interstrand cross-link repair"/>
    <property type="evidence" value="ECO:0007669"/>
    <property type="project" value="InterPro"/>
</dbReference>
<comment type="cofactor">
    <cofactor evidence="2">
        <name>Mn(2+)</name>
        <dbReference type="ChEBI" id="CHEBI:29035"/>
    </cofactor>
</comment>
<dbReference type="InterPro" id="IPR049125">
    <property type="entry name" value="FAN1-like_WH"/>
</dbReference>
<dbReference type="Proteomes" id="UP000317550">
    <property type="component" value="Chromosome"/>
</dbReference>
<dbReference type="PANTHER" id="PTHR15749">
    <property type="entry name" value="FANCONI-ASSOCIATED NUCLEASE 1"/>
    <property type="match status" value="1"/>
</dbReference>
<evidence type="ECO:0000256" key="10">
    <source>
        <dbReference type="ARBA" id="ARBA00023211"/>
    </source>
</evidence>
<keyword evidence="10" id="KW-0464">Manganese</keyword>
<proteinExistence type="inferred from homology"/>
<evidence type="ECO:0000256" key="6">
    <source>
        <dbReference type="ARBA" id="ARBA00022722"/>
    </source>
</evidence>
<dbReference type="GO" id="GO:0004528">
    <property type="term" value="F:phosphodiesterase I activity"/>
    <property type="evidence" value="ECO:0007669"/>
    <property type="project" value="UniProtKB-EC"/>
</dbReference>
<dbReference type="GO" id="GO:0046872">
    <property type="term" value="F:metal ion binding"/>
    <property type="evidence" value="ECO:0007669"/>
    <property type="project" value="UniProtKB-KW"/>
</dbReference>
<keyword evidence="8" id="KW-0378">Hydrolase</keyword>
<dbReference type="KEGG" id="cari:FNU76_15680"/>
<evidence type="ECO:0000256" key="1">
    <source>
        <dbReference type="ARBA" id="ARBA00000983"/>
    </source>
</evidence>
<gene>
    <name evidence="12" type="ORF">FNU76_15680</name>
</gene>
<name>A0A516SHQ1_9NEIS</name>
<evidence type="ECO:0000256" key="9">
    <source>
        <dbReference type="ARBA" id="ARBA00022842"/>
    </source>
</evidence>
<dbReference type="EC" id="3.1.4.1" evidence="5"/>
<evidence type="ECO:0000313" key="12">
    <source>
        <dbReference type="EMBL" id="QDQ27673.1"/>
    </source>
</evidence>
<dbReference type="Pfam" id="PF21315">
    <property type="entry name" value="FAN1_HTH"/>
    <property type="match status" value="1"/>
</dbReference>
<dbReference type="InterPro" id="IPR014883">
    <property type="entry name" value="VRR_NUC"/>
</dbReference>
<dbReference type="RefSeq" id="WP_144279065.1">
    <property type="nucleotide sequence ID" value="NZ_CP041730.1"/>
</dbReference>
<sequence>MRPDHPRPFYYLDNFRLALDWIAQRYGDLLLDEEQRFLDDFAQLPNPAQAMLVRMMMRKGELFRHGKLRYEEIGDTTAAVAPLIALGWLDAEPQLSLAQLFGLLTKPELALTFAAARSAQRKLEQLASLAPLHPEPRSLRSWSPQLDDLVYRLTIRPLLARLQWMFFGNARQDWSEFVLADLAILVYEPVAFPADARGFSSRAQLDFYAALLACRQRLDEGECPAIVLADVQTLQCESDWLRSRRGKLLFTLAQALERTGQFYSAMAAYRDCNYPGAAFRLARVLEQSNRHAEAQNFISAHLDAGCSEQDRQQLDRLRPRLARRLGLPHERPTAPTLPKQSLCLPRPTQQVELAVRDHLHQATAPVHYVENLLLNGLFGLLCWPAIFAPLPGAFFHPFQTGPADLGSPHFHSRRQGLFDDCLAELDNERYRATIPARFRAKQGIQNPFVHWPALNEDLLALALHCIPAAHLGLIFRRMLQDLPGNRAGLPDLVQFWPAEQRYALIEVKGPGDRLQDNQTRWLRYFLAHGVEVQVYYVSWLE</sequence>
<keyword evidence="9" id="KW-0460">Magnesium</keyword>
<evidence type="ECO:0000256" key="8">
    <source>
        <dbReference type="ARBA" id="ARBA00022801"/>
    </source>
</evidence>
<evidence type="ECO:0000256" key="5">
    <source>
        <dbReference type="ARBA" id="ARBA00012029"/>
    </source>
</evidence>
<dbReference type="SMART" id="SM00990">
    <property type="entry name" value="VRR_NUC"/>
    <property type="match status" value="1"/>
</dbReference>
<dbReference type="AlphaFoldDB" id="A0A516SHQ1"/>
<dbReference type="EMBL" id="CP041730">
    <property type="protein sequence ID" value="QDQ27673.1"/>
    <property type="molecule type" value="Genomic_DNA"/>
</dbReference>
<evidence type="ECO:0000259" key="11">
    <source>
        <dbReference type="SMART" id="SM00990"/>
    </source>
</evidence>
<reference evidence="13" key="1">
    <citation type="submission" date="2019-07" db="EMBL/GenBank/DDBJ databases">
        <title>Chitinimonas sp. nov., isolated from Ny-Alesund, arctica soil.</title>
        <authorList>
            <person name="Xu Q."/>
            <person name="Peng F."/>
        </authorList>
    </citation>
    <scope>NUCLEOTIDE SEQUENCE [LARGE SCALE GENOMIC DNA]</scope>
    <source>
        <strain evidence="13">R3-44</strain>
    </source>
</reference>
<evidence type="ECO:0000313" key="13">
    <source>
        <dbReference type="Proteomes" id="UP000317550"/>
    </source>
</evidence>